<dbReference type="InterPro" id="IPR045025">
    <property type="entry name" value="HACL1-like"/>
</dbReference>
<evidence type="ECO:0000313" key="15">
    <source>
        <dbReference type="Proteomes" id="UP000265515"/>
    </source>
</evidence>
<dbReference type="InterPro" id="IPR012000">
    <property type="entry name" value="Thiamin_PyroP_enz_cen_dom"/>
</dbReference>
<evidence type="ECO:0000256" key="8">
    <source>
        <dbReference type="ARBA" id="ARBA00044454"/>
    </source>
</evidence>
<keyword evidence="4" id="KW-0460">Magnesium</keyword>
<evidence type="ECO:0000313" key="14">
    <source>
        <dbReference type="EMBL" id="GBG84847.1"/>
    </source>
</evidence>
<gene>
    <name evidence="14" type="ORF">CBR_g39223</name>
</gene>
<sequence length="502" mass="52772">MSFHKPVSYTHLDVYKRQAVSQESSQISGARLVAKVLARLGVRYMFGVVGIPVTALASHAQSEGIRYIGFHNEQAAGYAASAVGYLTGMPGVLLTVSGPGCVHGLAGLSHAQVNCWPMVMLSGSCASKNVSKGDFQELDQMTAVKPFVKYAGRPINISDICHVAEAAVKQSVEGRPGGTYVDLPADLLQGHVSTDEAEDLLRSINSITTVNSSSTGEGGGGVGVGGGGEGPFPGLIHAAAALLTSAERPLVVVGKGAAYARAEAEVRQLLATTGAPALATPMGKGIFPDSYDRSAAAARSLALKQCDVALVIGARLNWILHFGGPPRWDEKVKFILVDIDAEEIKKRNPAVGLAGDAKTVVRRILDELSKLGTAPLLDSHPWISAIQEKARANMGKMQRTLSKDVFPMNFHCSLRVIRDAIKSLGAPEPIIISEGANTMDVSRTVIEHEQPRTKLDAGTWGTMGVGIGYTIGAAVSDPSRLVIAIEGDSAFGFSAVEVECPE</sequence>
<feature type="domain" description="Thiamine pyrophosphate enzyme N-terminal TPP-binding" evidence="13">
    <location>
        <begin position="28"/>
        <end position="142"/>
    </location>
</feature>
<dbReference type="Gene3D" id="3.40.50.1220">
    <property type="entry name" value="TPP-binding domain"/>
    <property type="match status" value="1"/>
</dbReference>
<evidence type="ECO:0000259" key="11">
    <source>
        <dbReference type="Pfam" id="PF00205"/>
    </source>
</evidence>
<keyword evidence="5 10" id="KW-0786">Thiamine pyrophosphate</keyword>
<dbReference type="InterPro" id="IPR029061">
    <property type="entry name" value="THDP-binding"/>
</dbReference>
<dbReference type="Gramene" id="GBG84847">
    <property type="protein sequence ID" value="GBG84847"/>
    <property type="gene ID" value="CBR_g39223"/>
</dbReference>
<dbReference type="GO" id="GO:0106376">
    <property type="term" value="F:2-hydroxyphytanoyl-CoA lyase activity"/>
    <property type="evidence" value="ECO:0007669"/>
    <property type="project" value="EnsemblPlants"/>
</dbReference>
<protein>
    <recommendedName>
        <fullName evidence="9">2-hydroxyacyl-CoA lyase</fullName>
        <ecNumber evidence="9">4.1.2.63</ecNumber>
    </recommendedName>
</protein>
<comment type="caution">
    <text evidence="14">The sequence shown here is derived from an EMBL/GenBank/DDBJ whole genome shotgun (WGS) entry which is preliminary data.</text>
</comment>
<organism evidence="14 15">
    <name type="scientific">Chara braunii</name>
    <name type="common">Braun's stonewort</name>
    <dbReference type="NCBI Taxonomy" id="69332"/>
    <lineage>
        <taxon>Eukaryota</taxon>
        <taxon>Viridiplantae</taxon>
        <taxon>Streptophyta</taxon>
        <taxon>Charophyceae</taxon>
        <taxon>Charales</taxon>
        <taxon>Characeae</taxon>
        <taxon>Chara</taxon>
    </lineage>
</organism>
<comment type="cofactor">
    <cofactor evidence="1">
        <name>thiamine diphosphate</name>
        <dbReference type="ChEBI" id="CHEBI:58937"/>
    </cofactor>
</comment>
<dbReference type="SUPFAM" id="SSF52467">
    <property type="entry name" value="DHS-like NAD/FAD-binding domain"/>
    <property type="match status" value="1"/>
</dbReference>
<comment type="catalytic activity">
    <reaction evidence="8">
        <text>an (R)-2-hydroxy-long-chain-fatty acyl-CoA = a long-chain fatty aldehyde + formyl-CoA</text>
        <dbReference type="Rhea" id="RHEA:67444"/>
        <dbReference type="ChEBI" id="CHEBI:17176"/>
        <dbReference type="ChEBI" id="CHEBI:57376"/>
        <dbReference type="ChEBI" id="CHEBI:170012"/>
        <dbReference type="EC" id="4.1.2.63"/>
    </reaction>
    <physiologicalReaction direction="left-to-right" evidence="8">
        <dbReference type="Rhea" id="RHEA:67445"/>
    </physiologicalReaction>
</comment>
<keyword evidence="15" id="KW-1185">Reference proteome</keyword>
<dbReference type="OMA" id="PGPYGCL"/>
<evidence type="ECO:0000256" key="3">
    <source>
        <dbReference type="ARBA" id="ARBA00022723"/>
    </source>
</evidence>
<dbReference type="FunFam" id="3.40.50.970:FF:000050">
    <property type="entry name" value="2-hydroxyacyl-CoA lyase"/>
    <property type="match status" value="1"/>
</dbReference>
<evidence type="ECO:0000256" key="5">
    <source>
        <dbReference type="ARBA" id="ARBA00023052"/>
    </source>
</evidence>
<dbReference type="Gene3D" id="3.40.50.970">
    <property type="match status" value="2"/>
</dbReference>
<evidence type="ECO:0000256" key="7">
    <source>
        <dbReference type="ARBA" id="ARBA00044451"/>
    </source>
</evidence>
<dbReference type="InterPro" id="IPR000399">
    <property type="entry name" value="TPP-bd_CS"/>
</dbReference>
<dbReference type="InterPro" id="IPR011766">
    <property type="entry name" value="TPP_enzyme_TPP-bd"/>
</dbReference>
<evidence type="ECO:0000256" key="2">
    <source>
        <dbReference type="ARBA" id="ARBA00007812"/>
    </source>
</evidence>
<dbReference type="OrthoDB" id="3633556at2759"/>
<reference evidence="14 15" key="1">
    <citation type="journal article" date="2018" name="Cell">
        <title>The Chara Genome: Secondary Complexity and Implications for Plant Terrestrialization.</title>
        <authorList>
            <person name="Nishiyama T."/>
            <person name="Sakayama H."/>
            <person name="Vries J.D."/>
            <person name="Buschmann H."/>
            <person name="Saint-Marcoux D."/>
            <person name="Ullrich K.K."/>
            <person name="Haas F.B."/>
            <person name="Vanderstraeten L."/>
            <person name="Becker D."/>
            <person name="Lang D."/>
            <person name="Vosolsobe S."/>
            <person name="Rombauts S."/>
            <person name="Wilhelmsson P.K.I."/>
            <person name="Janitza P."/>
            <person name="Kern R."/>
            <person name="Heyl A."/>
            <person name="Rumpler F."/>
            <person name="Villalobos L.I.A.C."/>
            <person name="Clay J.M."/>
            <person name="Skokan R."/>
            <person name="Toyoda A."/>
            <person name="Suzuki Y."/>
            <person name="Kagoshima H."/>
            <person name="Schijlen E."/>
            <person name="Tajeshwar N."/>
            <person name="Catarino B."/>
            <person name="Hetherington A.J."/>
            <person name="Saltykova A."/>
            <person name="Bonnot C."/>
            <person name="Breuninger H."/>
            <person name="Symeonidi A."/>
            <person name="Radhakrishnan G.V."/>
            <person name="Van Nieuwerburgh F."/>
            <person name="Deforce D."/>
            <person name="Chang C."/>
            <person name="Karol K.G."/>
            <person name="Hedrich R."/>
            <person name="Ulvskov P."/>
            <person name="Glockner G."/>
            <person name="Delwiche C.F."/>
            <person name="Petrasek J."/>
            <person name="Van de Peer Y."/>
            <person name="Friml J."/>
            <person name="Beilby M."/>
            <person name="Dolan L."/>
            <person name="Kohara Y."/>
            <person name="Sugano S."/>
            <person name="Fujiyama A."/>
            <person name="Delaux P.-M."/>
            <person name="Quint M."/>
            <person name="TheiBen G."/>
            <person name="Hagemann M."/>
            <person name="Harholt J."/>
            <person name="Dunand C."/>
            <person name="Zachgo S."/>
            <person name="Langdale J."/>
            <person name="Maumus F."/>
            <person name="Straeten D.V.D."/>
            <person name="Gould S.B."/>
            <person name="Rensing S.A."/>
        </authorList>
    </citation>
    <scope>NUCLEOTIDE SEQUENCE [LARGE SCALE GENOMIC DNA]</scope>
    <source>
        <strain evidence="14 15">S276</strain>
    </source>
</reference>
<keyword evidence="3" id="KW-0479">Metal-binding</keyword>
<comment type="similarity">
    <text evidence="2 10">Belongs to the TPP enzyme family.</text>
</comment>
<dbReference type="InterPro" id="IPR012001">
    <property type="entry name" value="Thiamin_PyroP_enz_TPP-bd_dom"/>
</dbReference>
<dbReference type="GO" id="GO:0033306">
    <property type="term" value="P:phytol metabolic process"/>
    <property type="evidence" value="ECO:0007669"/>
    <property type="project" value="EnsemblPlants"/>
</dbReference>
<dbReference type="EMBL" id="BFEA01000494">
    <property type="protein sequence ID" value="GBG84847.1"/>
    <property type="molecule type" value="Genomic_DNA"/>
</dbReference>
<dbReference type="PROSITE" id="PS00187">
    <property type="entry name" value="TPP_ENZYMES"/>
    <property type="match status" value="1"/>
</dbReference>
<dbReference type="STRING" id="69332.A0A388LRB1"/>
<dbReference type="GO" id="GO:0030976">
    <property type="term" value="F:thiamine pyrophosphate binding"/>
    <property type="evidence" value="ECO:0007669"/>
    <property type="project" value="InterPro"/>
</dbReference>
<evidence type="ECO:0000259" key="12">
    <source>
        <dbReference type="Pfam" id="PF02775"/>
    </source>
</evidence>
<dbReference type="CDD" id="cd07035">
    <property type="entry name" value="TPP_PYR_POX_like"/>
    <property type="match status" value="1"/>
</dbReference>
<name>A0A388LRB1_CHABU</name>
<evidence type="ECO:0000256" key="9">
    <source>
        <dbReference type="ARBA" id="ARBA00044518"/>
    </source>
</evidence>
<dbReference type="Pfam" id="PF00205">
    <property type="entry name" value="TPP_enzyme_M"/>
    <property type="match status" value="1"/>
</dbReference>
<dbReference type="PANTHER" id="PTHR43710:SF2">
    <property type="entry name" value="2-HYDROXYACYL-COA LYASE 1"/>
    <property type="match status" value="1"/>
</dbReference>
<evidence type="ECO:0000256" key="1">
    <source>
        <dbReference type="ARBA" id="ARBA00001964"/>
    </source>
</evidence>
<dbReference type="GO" id="GO:0001561">
    <property type="term" value="P:fatty acid alpha-oxidation"/>
    <property type="evidence" value="ECO:0007669"/>
    <property type="project" value="EnsemblPlants"/>
</dbReference>
<dbReference type="InterPro" id="IPR029035">
    <property type="entry name" value="DHS-like_NAD/FAD-binding_dom"/>
</dbReference>
<keyword evidence="6" id="KW-0456">Lyase</keyword>
<evidence type="ECO:0000256" key="10">
    <source>
        <dbReference type="RuleBase" id="RU362132"/>
    </source>
</evidence>
<dbReference type="Pfam" id="PF02776">
    <property type="entry name" value="TPP_enzyme_N"/>
    <property type="match status" value="1"/>
</dbReference>
<feature type="domain" description="Thiamine pyrophosphate enzyme TPP-binding" evidence="12">
    <location>
        <begin position="435"/>
        <end position="496"/>
    </location>
</feature>
<accession>A0A388LRB1</accession>
<feature type="domain" description="Thiamine pyrophosphate enzyme central" evidence="11">
    <location>
        <begin position="236"/>
        <end position="363"/>
    </location>
</feature>
<evidence type="ECO:0000256" key="4">
    <source>
        <dbReference type="ARBA" id="ARBA00022842"/>
    </source>
</evidence>
<dbReference type="SUPFAM" id="SSF52518">
    <property type="entry name" value="Thiamin diphosphate-binding fold (THDP-binding)"/>
    <property type="match status" value="2"/>
</dbReference>
<evidence type="ECO:0000256" key="6">
    <source>
        <dbReference type="ARBA" id="ARBA00023239"/>
    </source>
</evidence>
<dbReference type="AlphaFoldDB" id="A0A388LRB1"/>
<comment type="catalytic activity">
    <reaction evidence="7">
        <text>a 2-hydroxy-3-methyl fatty acyl-CoA = a 2-methyl-branched fatty aldehyde + formyl-CoA</text>
        <dbReference type="Rhea" id="RHEA:25375"/>
        <dbReference type="ChEBI" id="CHEBI:49188"/>
        <dbReference type="ChEBI" id="CHEBI:57376"/>
        <dbReference type="ChEBI" id="CHEBI:58783"/>
        <dbReference type="EC" id="4.1.2.63"/>
    </reaction>
    <physiologicalReaction direction="left-to-right" evidence="7">
        <dbReference type="Rhea" id="RHEA:25376"/>
    </physiologicalReaction>
</comment>
<dbReference type="GO" id="GO:0000287">
    <property type="term" value="F:magnesium ion binding"/>
    <property type="evidence" value="ECO:0007669"/>
    <property type="project" value="InterPro"/>
</dbReference>
<dbReference type="PANTHER" id="PTHR43710">
    <property type="entry name" value="2-HYDROXYACYL-COA LYASE"/>
    <property type="match status" value="1"/>
</dbReference>
<dbReference type="Pfam" id="PF02775">
    <property type="entry name" value="TPP_enzyme_C"/>
    <property type="match status" value="1"/>
</dbReference>
<proteinExistence type="inferred from homology"/>
<dbReference type="EC" id="4.1.2.63" evidence="9"/>
<evidence type="ECO:0000259" key="13">
    <source>
        <dbReference type="Pfam" id="PF02776"/>
    </source>
</evidence>
<dbReference type="Proteomes" id="UP000265515">
    <property type="component" value="Unassembled WGS sequence"/>
</dbReference>
<dbReference type="GO" id="GO:0005777">
    <property type="term" value="C:peroxisome"/>
    <property type="evidence" value="ECO:0007669"/>
    <property type="project" value="EnsemblPlants"/>
</dbReference>